<dbReference type="Proteomes" id="UP000614601">
    <property type="component" value="Unassembled WGS sequence"/>
</dbReference>
<feature type="signal peptide" evidence="2">
    <location>
        <begin position="1"/>
        <end position="21"/>
    </location>
</feature>
<proteinExistence type="predicted"/>
<organism evidence="3 4">
    <name type="scientific">Bursaphelenchus okinawaensis</name>
    <dbReference type="NCBI Taxonomy" id="465554"/>
    <lineage>
        <taxon>Eukaryota</taxon>
        <taxon>Metazoa</taxon>
        <taxon>Ecdysozoa</taxon>
        <taxon>Nematoda</taxon>
        <taxon>Chromadorea</taxon>
        <taxon>Rhabditida</taxon>
        <taxon>Tylenchina</taxon>
        <taxon>Tylenchomorpha</taxon>
        <taxon>Aphelenchoidea</taxon>
        <taxon>Aphelenchoididae</taxon>
        <taxon>Bursaphelenchus</taxon>
    </lineage>
</organism>
<evidence type="ECO:0000313" key="4">
    <source>
        <dbReference type="Proteomes" id="UP000614601"/>
    </source>
</evidence>
<evidence type="ECO:0000313" key="3">
    <source>
        <dbReference type="EMBL" id="CAD5219706.1"/>
    </source>
</evidence>
<dbReference type="EMBL" id="CAJFDH010000004">
    <property type="protein sequence ID" value="CAD5219706.1"/>
    <property type="molecule type" value="Genomic_DNA"/>
</dbReference>
<dbReference type="Proteomes" id="UP000783686">
    <property type="component" value="Unassembled WGS sequence"/>
</dbReference>
<sequence length="136" mass="13894">MLKEPILVVLLVFVWTQLTKAQTTTSYWGFDNGEQTTTQNWWGENVDTGEVAEVVNPAPDTTPGTPPSSPQVAAAGVVPVGAGDGTETTVAPADSPAAYGAAATPDAPPADGANSTASAISSNMLWIPVMGLIVLN</sequence>
<evidence type="ECO:0000256" key="1">
    <source>
        <dbReference type="SAM" id="MobiDB-lite"/>
    </source>
</evidence>
<feature type="chain" id="PRO_5036221191" evidence="2">
    <location>
        <begin position="22"/>
        <end position="136"/>
    </location>
</feature>
<name>A0A811KXU3_9BILA</name>
<feature type="compositionally biased region" description="Low complexity" evidence="1">
    <location>
        <begin position="91"/>
        <end position="113"/>
    </location>
</feature>
<accession>A0A811KXU3</accession>
<gene>
    <name evidence="3" type="ORF">BOKJ2_LOCUS8578</name>
</gene>
<dbReference type="AlphaFoldDB" id="A0A811KXU3"/>
<dbReference type="EMBL" id="CAJFCW020000004">
    <property type="protein sequence ID" value="CAG9112796.1"/>
    <property type="molecule type" value="Genomic_DNA"/>
</dbReference>
<reference evidence="3" key="1">
    <citation type="submission" date="2020-09" db="EMBL/GenBank/DDBJ databases">
        <authorList>
            <person name="Kikuchi T."/>
        </authorList>
    </citation>
    <scope>NUCLEOTIDE SEQUENCE</scope>
    <source>
        <strain evidence="3">SH1</strain>
    </source>
</reference>
<comment type="caution">
    <text evidence="3">The sequence shown here is derived from an EMBL/GenBank/DDBJ whole genome shotgun (WGS) entry which is preliminary data.</text>
</comment>
<dbReference type="OrthoDB" id="10521629at2759"/>
<keyword evidence="2" id="KW-0732">Signal</keyword>
<keyword evidence="4" id="KW-1185">Reference proteome</keyword>
<protein>
    <submittedName>
        <fullName evidence="3">Uncharacterized protein</fullName>
    </submittedName>
</protein>
<feature type="region of interest" description="Disordered" evidence="1">
    <location>
        <begin position="79"/>
        <end position="116"/>
    </location>
</feature>
<evidence type="ECO:0000256" key="2">
    <source>
        <dbReference type="SAM" id="SignalP"/>
    </source>
</evidence>